<name>A0ABC8QXM6_9AQUA</name>
<evidence type="ECO:0000313" key="1">
    <source>
        <dbReference type="EMBL" id="CAK9137511.1"/>
    </source>
</evidence>
<evidence type="ECO:0000313" key="2">
    <source>
        <dbReference type="Proteomes" id="UP001642360"/>
    </source>
</evidence>
<keyword evidence="2" id="KW-1185">Reference proteome</keyword>
<dbReference type="EMBL" id="CAUOFW020000825">
    <property type="protein sequence ID" value="CAK9137511.1"/>
    <property type="molecule type" value="Genomic_DNA"/>
</dbReference>
<organism evidence="1 2">
    <name type="scientific">Ilex paraguariensis</name>
    <name type="common">yerba mate</name>
    <dbReference type="NCBI Taxonomy" id="185542"/>
    <lineage>
        <taxon>Eukaryota</taxon>
        <taxon>Viridiplantae</taxon>
        <taxon>Streptophyta</taxon>
        <taxon>Embryophyta</taxon>
        <taxon>Tracheophyta</taxon>
        <taxon>Spermatophyta</taxon>
        <taxon>Magnoliopsida</taxon>
        <taxon>eudicotyledons</taxon>
        <taxon>Gunneridae</taxon>
        <taxon>Pentapetalae</taxon>
        <taxon>asterids</taxon>
        <taxon>campanulids</taxon>
        <taxon>Aquifoliales</taxon>
        <taxon>Aquifoliaceae</taxon>
        <taxon>Ilex</taxon>
    </lineage>
</organism>
<sequence>MPSKLTHQGSELCFRVRVLWVFRILRLRFKFRELRFFNLQIPFGLCHFVLHCFSIYCVELCEGKQKWGSLVFQTFHCCSVMEG</sequence>
<proteinExistence type="predicted"/>
<reference evidence="1 2" key="1">
    <citation type="submission" date="2024-02" db="EMBL/GenBank/DDBJ databases">
        <authorList>
            <person name="Vignale AGUSTIN F."/>
            <person name="Sosa J E."/>
            <person name="Modenutti C."/>
        </authorList>
    </citation>
    <scope>NUCLEOTIDE SEQUENCE [LARGE SCALE GENOMIC DNA]</scope>
</reference>
<gene>
    <name evidence="1" type="ORF">ILEXP_LOCUS4532</name>
</gene>
<comment type="caution">
    <text evidence="1">The sequence shown here is derived from an EMBL/GenBank/DDBJ whole genome shotgun (WGS) entry which is preliminary data.</text>
</comment>
<dbReference type="AlphaFoldDB" id="A0ABC8QXM6"/>
<dbReference type="Proteomes" id="UP001642360">
    <property type="component" value="Unassembled WGS sequence"/>
</dbReference>
<accession>A0ABC8QXM6</accession>
<protein>
    <submittedName>
        <fullName evidence="1">Uncharacterized protein</fullName>
    </submittedName>
</protein>